<organism evidence="2 3">
    <name type="scientific">Pseudomonas fluorescens</name>
    <dbReference type="NCBI Taxonomy" id="294"/>
    <lineage>
        <taxon>Bacteria</taxon>
        <taxon>Pseudomonadati</taxon>
        <taxon>Pseudomonadota</taxon>
        <taxon>Gammaproteobacteria</taxon>
        <taxon>Pseudomonadales</taxon>
        <taxon>Pseudomonadaceae</taxon>
        <taxon>Pseudomonas</taxon>
    </lineage>
</organism>
<protein>
    <recommendedName>
        <fullName evidence="1">HNH nuclease domain-containing protein</fullName>
    </recommendedName>
</protein>
<proteinExistence type="predicted"/>
<dbReference type="Gene3D" id="1.10.30.50">
    <property type="match status" value="1"/>
</dbReference>
<dbReference type="RefSeq" id="WP_053254934.1">
    <property type="nucleotide sequence ID" value="NZ_CBCRXZ010000015.1"/>
</dbReference>
<dbReference type="AlphaFoldDB" id="A0A8B4I3Z8"/>
<dbReference type="GeneID" id="61637657"/>
<dbReference type="SMART" id="SM00507">
    <property type="entry name" value="HNHc"/>
    <property type="match status" value="1"/>
</dbReference>
<evidence type="ECO:0000313" key="2">
    <source>
        <dbReference type="EMBL" id="SQF90288.1"/>
    </source>
</evidence>
<gene>
    <name evidence="2" type="ORF">NCTC10038_01685</name>
</gene>
<dbReference type="EMBL" id="LS483372">
    <property type="protein sequence ID" value="SQF90288.1"/>
    <property type="molecule type" value="Genomic_DNA"/>
</dbReference>
<name>A0A8B4I3Z8_PSEFL</name>
<dbReference type="CDD" id="cd00085">
    <property type="entry name" value="HNHc"/>
    <property type="match status" value="1"/>
</dbReference>
<sequence>MKLTKKQRADLREKFDGRCAYCGCDLPDRRHADHVEPVVRELLSKRNPNGTWKLVSGKALKPHLDHVENMNPACPPCNISKGGMSLEGWRAWLSGHIKSLNSYHPIYRIAKAYGLIQETGAEVVFHFERIASQEDAV</sequence>
<evidence type="ECO:0000259" key="1">
    <source>
        <dbReference type="SMART" id="SM00507"/>
    </source>
</evidence>
<dbReference type="InterPro" id="IPR003615">
    <property type="entry name" value="HNH_nuc"/>
</dbReference>
<feature type="domain" description="HNH nuclease" evidence="1">
    <location>
        <begin position="6"/>
        <end position="79"/>
    </location>
</feature>
<evidence type="ECO:0000313" key="3">
    <source>
        <dbReference type="Proteomes" id="UP000248640"/>
    </source>
</evidence>
<accession>A0A8B4I3Z8</accession>
<reference evidence="2 3" key="1">
    <citation type="submission" date="2018-06" db="EMBL/GenBank/DDBJ databases">
        <authorList>
            <consortium name="Pathogen Informatics"/>
            <person name="Doyle S."/>
        </authorList>
    </citation>
    <scope>NUCLEOTIDE SEQUENCE [LARGE SCALE GENOMIC DNA]</scope>
    <source>
        <strain evidence="2 3">NCTC10038</strain>
    </source>
</reference>
<dbReference type="Proteomes" id="UP000248640">
    <property type="component" value="Chromosome 1"/>
</dbReference>